<reference evidence="2" key="1">
    <citation type="journal article" date="2020" name="Nature">
        <title>Giant virus diversity and host interactions through global metagenomics.</title>
        <authorList>
            <person name="Schulz F."/>
            <person name="Roux S."/>
            <person name="Paez-Espino D."/>
            <person name="Jungbluth S."/>
            <person name="Walsh D.A."/>
            <person name="Denef V.J."/>
            <person name="McMahon K.D."/>
            <person name="Konstantinidis K.T."/>
            <person name="Eloe-Fadrosh E.A."/>
            <person name="Kyrpides N.C."/>
            <person name="Woyke T."/>
        </authorList>
    </citation>
    <scope>NUCLEOTIDE SEQUENCE</scope>
    <source>
        <strain evidence="2">GVMAG-M-3300023184-105</strain>
    </source>
</reference>
<proteinExistence type="predicted"/>
<accession>A0A6C0HHR5</accession>
<keyword evidence="1" id="KW-0812">Transmembrane</keyword>
<sequence>MNLNKDTKYHKYKEYVSEHTDTFDIAKNRKKFLILPYRDPPDYTTEPTESIYPIDISSIEPTCYPSYAPTFVPTPISTNMTINSPKHTYDQNVYYITVSITSFCFFLMFLYLYKIYYINRYKIYKLQQKSKRFETHTDVRYTDYNSVF</sequence>
<dbReference type="AlphaFoldDB" id="A0A6C0HHR5"/>
<name>A0A6C0HHR5_9ZZZZ</name>
<keyword evidence="1" id="KW-1133">Transmembrane helix</keyword>
<evidence type="ECO:0000313" key="2">
    <source>
        <dbReference type="EMBL" id="QHT80122.1"/>
    </source>
</evidence>
<feature type="transmembrane region" description="Helical" evidence="1">
    <location>
        <begin position="93"/>
        <end position="113"/>
    </location>
</feature>
<protein>
    <submittedName>
        <fullName evidence="2">Uncharacterized protein</fullName>
    </submittedName>
</protein>
<dbReference type="EMBL" id="MN739962">
    <property type="protein sequence ID" value="QHT80122.1"/>
    <property type="molecule type" value="Genomic_DNA"/>
</dbReference>
<evidence type="ECO:0000256" key="1">
    <source>
        <dbReference type="SAM" id="Phobius"/>
    </source>
</evidence>
<organism evidence="2">
    <name type="scientific">viral metagenome</name>
    <dbReference type="NCBI Taxonomy" id="1070528"/>
    <lineage>
        <taxon>unclassified sequences</taxon>
        <taxon>metagenomes</taxon>
        <taxon>organismal metagenomes</taxon>
    </lineage>
</organism>
<keyword evidence="1" id="KW-0472">Membrane</keyword>